<dbReference type="Proteomes" id="UP000015361">
    <property type="component" value="Unassembled WGS sequence"/>
</dbReference>
<dbReference type="AlphaFoldDB" id="S6F610"/>
<name>S6F610_LACLL</name>
<accession>S6F610</accession>
<proteinExistence type="predicted"/>
<gene>
    <name evidence="1" type="primary">LMHG_01052</name>
    <name evidence="1" type="ORF">O9U_10230</name>
</gene>
<reference evidence="1 2" key="1">
    <citation type="journal article" date="2013" name="Appl. Environ. Microbiol.">
        <title>The Carbohydrate Metabolism Signature of Lactococcus lactis Strain A12 Reveals Its Sourdough Ecosystem Origin.</title>
        <authorList>
            <person name="Passerini D."/>
            <person name="Coddeville M."/>
            <person name="Le Bourgeois P."/>
            <person name="Loubiere P."/>
            <person name="Ritzenthaler P."/>
            <person name="Fontagne-Faucher C."/>
            <person name="Daveran-Mingot M.L."/>
            <person name="Cocaign-Bousquet M."/>
        </authorList>
    </citation>
    <scope>NUCLEOTIDE SEQUENCE [LARGE SCALE GENOMIC DNA]</scope>
    <source>
        <strain evidence="1 2">A12</strain>
    </source>
</reference>
<organism evidence="1 2">
    <name type="scientific">Lactococcus lactis subsp. lactis A12</name>
    <dbReference type="NCBI Taxonomy" id="1137134"/>
    <lineage>
        <taxon>Bacteria</taxon>
        <taxon>Bacillati</taxon>
        <taxon>Bacillota</taxon>
        <taxon>Bacilli</taxon>
        <taxon>Lactobacillales</taxon>
        <taxon>Streptococcaceae</taxon>
        <taxon>Lactococcus</taxon>
    </lineage>
</organism>
<protein>
    <submittedName>
        <fullName evidence="1">Gp13 protein (Bacteriophage PSA)</fullName>
    </submittedName>
</protein>
<dbReference type="RefSeq" id="WP_021722314.1">
    <property type="nucleotide sequence ID" value="NZ_CBLU010000006.1"/>
</dbReference>
<sequence length="230" mass="25666">MNAFILDGTINSRTDLGLRISEVPIIPVAERVIDSIEIDGREGDLTILKGWKDVTLSFKAVIWNSDVQTSWQTILPQILNAKTITFSNDTSVFYKIKYAKASGLTQILSSMWEFEVELTCSPFRYKTNVATINRTTSGTVNNPGNIYSLPKIKVYGTGTRTLMINGKPIVLNLTNGNLTLDCDLKECFYGDVAANQYMTGDFPEFRVGSNTVTLGTGITKVEIEPRWRYL</sequence>
<dbReference type="Gene3D" id="2.40.30.200">
    <property type="match status" value="1"/>
</dbReference>
<evidence type="ECO:0000313" key="1">
    <source>
        <dbReference type="EMBL" id="CDG04254.1"/>
    </source>
</evidence>
<evidence type="ECO:0000313" key="2">
    <source>
        <dbReference type="Proteomes" id="UP000015361"/>
    </source>
</evidence>
<dbReference type="EMBL" id="CBLU010000006">
    <property type="protein sequence ID" value="CDG04254.1"/>
    <property type="molecule type" value="Genomic_DNA"/>
</dbReference>
<comment type="caution">
    <text evidence="1">The sequence shown here is derived from an EMBL/GenBank/DDBJ whole genome shotgun (WGS) entry which is preliminary data.</text>
</comment>